<sequence length="78" mass="8666">MTNSIGFLFLSVEQYSKTVILCMGGIQSRQSYWGCGRKYSKIIYNTNGRSKKYVLAAGNDRQNGKMHGLSGLAIKGRL</sequence>
<name>A0A2P8FIA6_9BACT</name>
<protein>
    <submittedName>
        <fullName evidence="1">Uncharacterized protein</fullName>
    </submittedName>
</protein>
<dbReference type="Proteomes" id="UP000240978">
    <property type="component" value="Unassembled WGS sequence"/>
</dbReference>
<dbReference type="AlphaFoldDB" id="A0A2P8FIA6"/>
<evidence type="ECO:0000313" key="2">
    <source>
        <dbReference type="Proteomes" id="UP000240978"/>
    </source>
</evidence>
<evidence type="ECO:0000313" key="1">
    <source>
        <dbReference type="EMBL" id="PSL21451.1"/>
    </source>
</evidence>
<reference evidence="1 2" key="1">
    <citation type="submission" date="2018-03" db="EMBL/GenBank/DDBJ databases">
        <title>Genomic Encyclopedia of Archaeal and Bacterial Type Strains, Phase II (KMG-II): from individual species to whole genera.</title>
        <authorList>
            <person name="Goeker M."/>
        </authorList>
    </citation>
    <scope>NUCLEOTIDE SEQUENCE [LARGE SCALE GENOMIC DNA]</scope>
    <source>
        <strain evidence="1 2">DSM 18107</strain>
    </source>
</reference>
<comment type="caution">
    <text evidence="1">The sequence shown here is derived from an EMBL/GenBank/DDBJ whole genome shotgun (WGS) entry which is preliminary data.</text>
</comment>
<organism evidence="1 2">
    <name type="scientific">Chitinophaga ginsengisoli</name>
    <dbReference type="NCBI Taxonomy" id="363837"/>
    <lineage>
        <taxon>Bacteria</taxon>
        <taxon>Pseudomonadati</taxon>
        <taxon>Bacteroidota</taxon>
        <taxon>Chitinophagia</taxon>
        <taxon>Chitinophagales</taxon>
        <taxon>Chitinophagaceae</taxon>
        <taxon>Chitinophaga</taxon>
    </lineage>
</organism>
<accession>A0A2P8FIA6</accession>
<gene>
    <name evidence="1" type="ORF">CLV42_1235</name>
</gene>
<dbReference type="EMBL" id="PYGK01000023">
    <property type="protein sequence ID" value="PSL21451.1"/>
    <property type="molecule type" value="Genomic_DNA"/>
</dbReference>
<keyword evidence="2" id="KW-1185">Reference proteome</keyword>
<proteinExistence type="predicted"/>